<dbReference type="GO" id="GO:0032993">
    <property type="term" value="C:protein-DNA complex"/>
    <property type="evidence" value="ECO:0007669"/>
    <property type="project" value="TreeGrafter"/>
</dbReference>
<dbReference type="Pfam" id="PF00072">
    <property type="entry name" value="Response_reg"/>
    <property type="match status" value="1"/>
</dbReference>
<sequence length="236" mass="26691">MTKILVIEDDQDIAFLVAMHLRDHGSEVAICHDGQEGLKKACSGEYELIILDLMLPGIDGLEICRQVRAMEHYTPILMLTARNSEMDRVLGLEIGADDYLSKPFSVRELVARTRAICRRMSALKNHADSPPGVLKINGLEIDYGGRLVRLEDVPLDLTAREFDLLWHFAEHPGQVFSRCQLLDAVWGYSHEGYEHTVNSHINRLRAKIERDPSHPEFILTVWGVGYKFTSPQGARS</sequence>
<dbReference type="PANTHER" id="PTHR48111">
    <property type="entry name" value="REGULATOR OF RPOS"/>
    <property type="match status" value="1"/>
</dbReference>
<dbReference type="InterPro" id="IPR001789">
    <property type="entry name" value="Sig_transdc_resp-reg_receiver"/>
</dbReference>
<organism evidence="12 13">
    <name type="scientific">Thiolapillus brandeum</name>
    <dbReference type="NCBI Taxonomy" id="1076588"/>
    <lineage>
        <taxon>Bacteria</taxon>
        <taxon>Pseudomonadati</taxon>
        <taxon>Pseudomonadota</taxon>
        <taxon>Gammaproteobacteria</taxon>
        <taxon>Chromatiales</taxon>
        <taxon>Sedimenticolaceae</taxon>
        <taxon>Thiolapillus</taxon>
    </lineage>
</organism>
<evidence type="ECO:0000259" key="10">
    <source>
        <dbReference type="PROSITE" id="PS50110"/>
    </source>
</evidence>
<keyword evidence="5 9" id="KW-0238">DNA-binding</keyword>
<dbReference type="Gene3D" id="6.10.250.690">
    <property type="match status" value="1"/>
</dbReference>
<feature type="DNA-binding region" description="OmpR/PhoB-type" evidence="9">
    <location>
        <begin position="131"/>
        <end position="230"/>
    </location>
</feature>
<keyword evidence="3" id="KW-0902">Two-component regulatory system</keyword>
<dbReference type="SUPFAM" id="SSF46894">
    <property type="entry name" value="C-terminal effector domain of the bipartite response regulators"/>
    <property type="match status" value="1"/>
</dbReference>
<evidence type="ECO:0000256" key="4">
    <source>
        <dbReference type="ARBA" id="ARBA00023015"/>
    </source>
</evidence>
<evidence type="ECO:0000256" key="2">
    <source>
        <dbReference type="ARBA" id="ARBA00022553"/>
    </source>
</evidence>
<protein>
    <recommendedName>
        <fullName evidence="1">Phosphate regulon transcriptional regulatory protein PhoB</fullName>
    </recommendedName>
</protein>
<dbReference type="AlphaFoldDB" id="A0A7U6JHN4"/>
<evidence type="ECO:0000256" key="1">
    <source>
        <dbReference type="ARBA" id="ARBA00013332"/>
    </source>
</evidence>
<feature type="domain" description="OmpR/PhoB-type" evidence="11">
    <location>
        <begin position="131"/>
        <end position="230"/>
    </location>
</feature>
<dbReference type="FunFam" id="3.40.50.2300:FF:000001">
    <property type="entry name" value="DNA-binding response regulator PhoB"/>
    <property type="match status" value="1"/>
</dbReference>
<evidence type="ECO:0000256" key="6">
    <source>
        <dbReference type="ARBA" id="ARBA00023163"/>
    </source>
</evidence>
<evidence type="ECO:0000313" key="12">
    <source>
        <dbReference type="EMBL" id="BAO44511.1"/>
    </source>
</evidence>
<dbReference type="KEGG" id="tbn:TBH_C1594"/>
<dbReference type="Gene3D" id="1.10.10.10">
    <property type="entry name" value="Winged helix-like DNA-binding domain superfamily/Winged helix DNA-binding domain"/>
    <property type="match status" value="1"/>
</dbReference>
<dbReference type="GO" id="GO:0000156">
    <property type="term" value="F:phosphorelay response regulator activity"/>
    <property type="evidence" value="ECO:0007669"/>
    <property type="project" value="TreeGrafter"/>
</dbReference>
<dbReference type="SUPFAM" id="SSF52172">
    <property type="entry name" value="CheY-like"/>
    <property type="match status" value="1"/>
</dbReference>
<dbReference type="PROSITE" id="PS50110">
    <property type="entry name" value="RESPONSE_REGULATORY"/>
    <property type="match status" value="1"/>
</dbReference>
<feature type="modified residue" description="4-aspartylphosphate" evidence="8">
    <location>
        <position position="52"/>
    </location>
</feature>
<keyword evidence="13" id="KW-1185">Reference proteome</keyword>
<reference evidence="12 13" key="1">
    <citation type="journal article" date="2014" name="PLoS ONE">
        <title>Physiological and genomic features of a novel sulfur-oxidizing gammaproteobacterium belonging to a previously uncultivated symbiotic lineage isolated from a hydrothermal vent.</title>
        <authorList>
            <person name="Nunoura T."/>
            <person name="Takaki Y."/>
            <person name="Kazama H."/>
            <person name="Kakuta J."/>
            <person name="Shimamura S."/>
            <person name="Makita H."/>
            <person name="Hirai M."/>
            <person name="Miyazaki M."/>
            <person name="Takai K."/>
        </authorList>
    </citation>
    <scope>NUCLEOTIDE SEQUENCE [LARGE SCALE GENOMIC DNA]</scope>
    <source>
        <strain evidence="12 13">Hiromi1</strain>
    </source>
</reference>
<evidence type="ECO:0000256" key="5">
    <source>
        <dbReference type="ARBA" id="ARBA00023125"/>
    </source>
</evidence>
<dbReference type="InterPro" id="IPR039420">
    <property type="entry name" value="WalR-like"/>
</dbReference>
<accession>A0A7U6JHN4</accession>
<dbReference type="Pfam" id="PF00486">
    <property type="entry name" value="Trans_reg_C"/>
    <property type="match status" value="1"/>
</dbReference>
<dbReference type="OrthoDB" id="9802426at2"/>
<dbReference type="InterPro" id="IPR016032">
    <property type="entry name" value="Sig_transdc_resp-reg_C-effctor"/>
</dbReference>
<dbReference type="SMART" id="SM00448">
    <property type="entry name" value="REC"/>
    <property type="match status" value="1"/>
</dbReference>
<keyword evidence="4" id="KW-0805">Transcription regulation</keyword>
<dbReference type="InterPro" id="IPR036388">
    <property type="entry name" value="WH-like_DNA-bd_sf"/>
</dbReference>
<dbReference type="CDD" id="cd00383">
    <property type="entry name" value="trans_reg_C"/>
    <property type="match status" value="1"/>
</dbReference>
<proteinExistence type="predicted"/>
<keyword evidence="2 8" id="KW-0597">Phosphoprotein</keyword>
<name>A0A7U6JHN4_9GAMM</name>
<dbReference type="InterPro" id="IPR011006">
    <property type="entry name" value="CheY-like_superfamily"/>
</dbReference>
<keyword evidence="6" id="KW-0804">Transcription</keyword>
<evidence type="ECO:0000256" key="8">
    <source>
        <dbReference type="PROSITE-ProRule" id="PRU00169"/>
    </source>
</evidence>
<dbReference type="SMART" id="SM00862">
    <property type="entry name" value="Trans_reg_C"/>
    <property type="match status" value="1"/>
</dbReference>
<dbReference type="InterPro" id="IPR001867">
    <property type="entry name" value="OmpR/PhoB-type_DNA-bd"/>
</dbReference>
<evidence type="ECO:0000256" key="9">
    <source>
        <dbReference type="PROSITE-ProRule" id="PRU01091"/>
    </source>
</evidence>
<dbReference type="EMBL" id="AP012273">
    <property type="protein sequence ID" value="BAO44511.1"/>
    <property type="molecule type" value="Genomic_DNA"/>
</dbReference>
<comment type="function">
    <text evidence="7">This protein is a positive regulator for the phosphate regulon. Transcription of this operon is positively regulated by PhoB and PhoR when phosphate is limited.</text>
</comment>
<dbReference type="Gene3D" id="3.40.50.2300">
    <property type="match status" value="1"/>
</dbReference>
<dbReference type="FunFam" id="1.10.10.10:FF:000018">
    <property type="entry name" value="DNA-binding response regulator ResD"/>
    <property type="match status" value="1"/>
</dbReference>
<evidence type="ECO:0000313" key="13">
    <source>
        <dbReference type="Proteomes" id="UP000031631"/>
    </source>
</evidence>
<dbReference type="PANTHER" id="PTHR48111:SF4">
    <property type="entry name" value="DNA-BINDING DUAL TRANSCRIPTIONAL REGULATOR OMPR"/>
    <property type="match status" value="1"/>
</dbReference>
<dbReference type="RefSeq" id="WP_041067440.1">
    <property type="nucleotide sequence ID" value="NZ_AP012273.1"/>
</dbReference>
<dbReference type="Proteomes" id="UP000031631">
    <property type="component" value="Chromosome"/>
</dbReference>
<gene>
    <name evidence="12" type="ORF">TBH_C1594</name>
</gene>
<evidence type="ECO:0000256" key="7">
    <source>
        <dbReference type="ARBA" id="ARBA00024735"/>
    </source>
</evidence>
<dbReference type="PROSITE" id="PS51755">
    <property type="entry name" value="OMPR_PHOB"/>
    <property type="match status" value="1"/>
</dbReference>
<dbReference type="GO" id="GO:0006355">
    <property type="term" value="P:regulation of DNA-templated transcription"/>
    <property type="evidence" value="ECO:0007669"/>
    <property type="project" value="InterPro"/>
</dbReference>
<dbReference type="GO" id="GO:0005829">
    <property type="term" value="C:cytosol"/>
    <property type="evidence" value="ECO:0007669"/>
    <property type="project" value="TreeGrafter"/>
</dbReference>
<feature type="domain" description="Response regulatory" evidence="10">
    <location>
        <begin position="3"/>
        <end position="117"/>
    </location>
</feature>
<evidence type="ECO:0000256" key="3">
    <source>
        <dbReference type="ARBA" id="ARBA00023012"/>
    </source>
</evidence>
<dbReference type="GO" id="GO:0000976">
    <property type="term" value="F:transcription cis-regulatory region binding"/>
    <property type="evidence" value="ECO:0007669"/>
    <property type="project" value="TreeGrafter"/>
</dbReference>
<evidence type="ECO:0000259" key="11">
    <source>
        <dbReference type="PROSITE" id="PS51755"/>
    </source>
</evidence>